<feature type="compositionally biased region" description="Low complexity" evidence="1">
    <location>
        <begin position="322"/>
        <end position="339"/>
    </location>
</feature>
<dbReference type="Pfam" id="PF08700">
    <property type="entry name" value="VPS51_Exo84_N"/>
    <property type="match status" value="1"/>
</dbReference>
<dbReference type="EMBL" id="JAPMOS010000001">
    <property type="protein sequence ID" value="KAJ4463159.1"/>
    <property type="molecule type" value="Genomic_DNA"/>
</dbReference>
<feature type="region of interest" description="Disordered" evidence="1">
    <location>
        <begin position="1040"/>
        <end position="1078"/>
    </location>
</feature>
<sequence length="1078" mass="109520">MQNPVALVERLFTERPVNEAKQYVDDVRRGIAARDVELRSIVGDRYHDIIGCTDTLVEMGTRASHLERTSRHHHTATTGSSQIEDMEMSLAALIESLRPITPPDSIAPADARLLAELRYLLAAPAQAPGCPLTESVLRAALLAASTVVLRSAHLRRLQADPQPASPPAGGLCPGPGGGLAALPEADLLRARAWLARWDQLRPSGPASAAPPAADQPPLGELARLVGLAGCLYGQSVQPRAPAASVAAALRHLMDIHAPLTAGRPAPVAPPPAGPGAGDPLAGAWADHLSALGQGALDADLTAHHLAAGALLLLATRAAPQAQAQAHTQSAPQGRRGQQQAREDAIVDATQALLEVRLAHLRRSIVAAAAPKQQQQQQQQQGWEHPLSLGAGLVGATIRDLHGIFWARPAASAEASAAGRPAGQPGGECKGEGEADRPHGPEAPCRAEAALGRLVAALDRDLLPALRLAPDQALFVPAPTPGPLLARPPSAAALPAADGTATGLGGGVDMLGAAAGLGGGVDMLGAAGRWVSRHVRVRVRRLAKRWLGAVLAALAAPSPGDPAAAPVAPAILWGLDRCAALARLAQGAKERIARVHLSAGTPVQWVRACLAVAGRPVDLWGEAVLPVLRQGALAALAAQTRAFVQGALPALVAAAAVPAPAPAPASAPPADGAAAPGTDQPLLAARLLGPRGRVALGAPSGRLPAPGRADGWPLVVPPHAEAALRVAGAVRSWVTDAASLAAADPRLRRALEEALVQSRADLLRAIRLETAARAAAAPQCGLALAGLLTRCAQATMAATDPATGAPDGALAAGVRALVEAWCAHAFAESLGALEEALRELTRSRHWARLRLVSGTEPLAHGGPPPAPDGVSAPAEGVPLGPAQPLPTQPSPHVARLLTAAGRTLLAGGAAESRPAGAIGRAHGVACVATRHLACRCAALWRAHVVEPIDRPQPQAPEGAPGVSAGGLAQLVLDLTVLRIALGGPHTPADGGDEFGAMAAQLAARMDRVDAVLAMPLIEAAARSWVQATLFLGPPPAPLPVPFLTGLAQSQQQAPSPAPGPAAPSPSLSPTRGVSSSPIG</sequence>
<feature type="region of interest" description="Disordered" evidence="1">
    <location>
        <begin position="415"/>
        <end position="443"/>
    </location>
</feature>
<gene>
    <name evidence="2" type="ORF">PAPYR_441</name>
</gene>
<protein>
    <submittedName>
        <fullName evidence="2">Conserved oligomeric Golgi complex subunit 1 (COG1)</fullName>
    </submittedName>
</protein>
<feature type="region of interest" description="Disordered" evidence="1">
    <location>
        <begin position="322"/>
        <end position="341"/>
    </location>
</feature>
<keyword evidence="3" id="KW-1185">Reference proteome</keyword>
<evidence type="ECO:0000313" key="2">
    <source>
        <dbReference type="EMBL" id="KAJ4463159.1"/>
    </source>
</evidence>
<feature type="compositionally biased region" description="Low complexity" evidence="1">
    <location>
        <begin position="1040"/>
        <end position="1053"/>
    </location>
</feature>
<accession>A0ABQ8V0K5</accession>
<evidence type="ECO:0000256" key="1">
    <source>
        <dbReference type="SAM" id="MobiDB-lite"/>
    </source>
</evidence>
<name>A0ABQ8V0K5_9EUKA</name>
<comment type="caution">
    <text evidence="2">The sequence shown here is derived from an EMBL/GenBank/DDBJ whole genome shotgun (WGS) entry which is preliminary data.</text>
</comment>
<dbReference type="Proteomes" id="UP001141327">
    <property type="component" value="Unassembled WGS sequence"/>
</dbReference>
<organism evidence="2 3">
    <name type="scientific">Paratrimastix pyriformis</name>
    <dbReference type="NCBI Taxonomy" id="342808"/>
    <lineage>
        <taxon>Eukaryota</taxon>
        <taxon>Metamonada</taxon>
        <taxon>Preaxostyla</taxon>
        <taxon>Paratrimastigidae</taxon>
        <taxon>Paratrimastix</taxon>
    </lineage>
</organism>
<feature type="region of interest" description="Disordered" evidence="1">
    <location>
        <begin position="854"/>
        <end position="887"/>
    </location>
</feature>
<feature type="compositionally biased region" description="Basic and acidic residues" evidence="1">
    <location>
        <begin position="428"/>
        <end position="439"/>
    </location>
</feature>
<reference evidence="2" key="1">
    <citation type="journal article" date="2022" name="bioRxiv">
        <title>Genomics of Preaxostyla Flagellates Illuminates Evolutionary Transitions and the Path Towards Mitochondrial Loss.</title>
        <authorList>
            <person name="Novak L.V.F."/>
            <person name="Treitli S.C."/>
            <person name="Pyrih J."/>
            <person name="Halakuc P."/>
            <person name="Pipaliya S.V."/>
            <person name="Vacek V."/>
            <person name="Brzon O."/>
            <person name="Soukal P."/>
            <person name="Eme L."/>
            <person name="Dacks J.B."/>
            <person name="Karnkowska A."/>
            <person name="Elias M."/>
            <person name="Hampl V."/>
        </authorList>
    </citation>
    <scope>NUCLEOTIDE SEQUENCE</scope>
    <source>
        <strain evidence="2">RCP-MX</strain>
    </source>
</reference>
<evidence type="ECO:0000313" key="3">
    <source>
        <dbReference type="Proteomes" id="UP001141327"/>
    </source>
</evidence>
<proteinExistence type="predicted"/>